<dbReference type="InterPro" id="IPR012348">
    <property type="entry name" value="RNR-like"/>
</dbReference>
<sequence length="330" mass="37305">MQIDLRTVAIQPQRQAFDHLIRRFGNKPASRYQEGSYDIQAAENLHYKPTWDPDQALYDAGITRIVMQDWYALKDPRQFYYSTYTLTRARQQETTEANFGFVETRGLADMLSDELRDVSLKVLVPLRHAAWGANQHNTFICGYGYGTTFTQPCMYHAMDNLGIAQYLSRLGLLLGDTEALDAGKQAWLDDAAWQPLRRYVEDCLVIRDPFELFVAQNVALDGLLYPLVYERIVDDHISVRGGTAVAMLTQFMSDWFDETRKWVDAVLKVAAAESDANREVLQEWTRTWSDSAASAMVPIVELALGANADDAVGEQLAAFKARIAKTGITL</sequence>
<dbReference type="PIRSF" id="PIRSF000040">
    <property type="entry name" value="MMOH_comp"/>
    <property type="match status" value="1"/>
</dbReference>
<evidence type="ECO:0000313" key="3">
    <source>
        <dbReference type="EMBL" id="TYC54224.1"/>
    </source>
</evidence>
<dbReference type="InterPro" id="IPR003430">
    <property type="entry name" value="Phenol_Hydrox"/>
</dbReference>
<dbReference type="GO" id="GO:0016709">
    <property type="term" value="F:oxidoreductase activity, acting on paired donors, with incorporation or reduction of molecular oxygen, NAD(P)H as one donor, and incorporation of one atom of oxygen"/>
    <property type="evidence" value="ECO:0007669"/>
    <property type="project" value="InterPro"/>
</dbReference>
<dbReference type="OrthoDB" id="9806768at2"/>
<dbReference type="CDD" id="cd01058">
    <property type="entry name" value="AAMH_B"/>
    <property type="match status" value="1"/>
</dbReference>
<keyword evidence="1" id="KW-0560">Oxidoreductase</keyword>
<dbReference type="Gene3D" id="1.10.620.20">
    <property type="entry name" value="Ribonucleotide Reductase, subunit A"/>
    <property type="match status" value="1"/>
</dbReference>
<evidence type="ECO:0000256" key="1">
    <source>
        <dbReference type="ARBA" id="ARBA00023002"/>
    </source>
</evidence>
<dbReference type="RefSeq" id="WP_148580865.1">
    <property type="nucleotide sequence ID" value="NZ_SDKK01000023.1"/>
</dbReference>
<dbReference type="SUPFAM" id="SSF47240">
    <property type="entry name" value="Ferritin-like"/>
    <property type="match status" value="1"/>
</dbReference>
<dbReference type="EMBL" id="SDKK01000023">
    <property type="protein sequence ID" value="TYC54224.1"/>
    <property type="molecule type" value="Genomic_DNA"/>
</dbReference>
<gene>
    <name evidence="3" type="ORF">ETQ85_20045</name>
</gene>
<evidence type="ECO:0000313" key="4">
    <source>
        <dbReference type="Proteomes" id="UP000389128"/>
    </source>
</evidence>
<dbReference type="InterPro" id="IPR012078">
    <property type="entry name" value="MP_mOase_hydro"/>
</dbReference>
<evidence type="ECO:0000256" key="2">
    <source>
        <dbReference type="ARBA" id="ARBA00023033"/>
    </source>
</evidence>
<accession>A0A6C2CJT9</accession>
<reference evidence="3 4" key="1">
    <citation type="submission" date="2019-01" db="EMBL/GenBank/DDBJ databases">
        <title>Zoogloea oleivorans genome sequencing and assembly.</title>
        <authorList>
            <person name="Tancsics A."/>
            <person name="Farkas M."/>
            <person name="Kriszt B."/>
            <person name="Maroti G."/>
            <person name="Horvath B."/>
        </authorList>
    </citation>
    <scope>NUCLEOTIDE SEQUENCE [LARGE SCALE GENOMIC DNA]</scope>
    <source>
        <strain evidence="3 4">Buc</strain>
    </source>
</reference>
<proteinExistence type="predicted"/>
<dbReference type="Pfam" id="PF02332">
    <property type="entry name" value="Phenol_Hydrox"/>
    <property type="match status" value="1"/>
</dbReference>
<dbReference type="InterPro" id="IPR009078">
    <property type="entry name" value="Ferritin-like_SF"/>
</dbReference>
<protein>
    <submittedName>
        <fullName evidence="3">Phenol hydroxylase</fullName>
    </submittedName>
</protein>
<organism evidence="3 4">
    <name type="scientific">Zoogloea oleivorans</name>
    <dbReference type="NCBI Taxonomy" id="1552750"/>
    <lineage>
        <taxon>Bacteria</taxon>
        <taxon>Pseudomonadati</taxon>
        <taxon>Pseudomonadota</taxon>
        <taxon>Betaproteobacteria</taxon>
        <taxon>Rhodocyclales</taxon>
        <taxon>Zoogloeaceae</taxon>
        <taxon>Zoogloea</taxon>
    </lineage>
</organism>
<keyword evidence="2" id="KW-0503">Monooxygenase</keyword>
<comment type="caution">
    <text evidence="3">The sequence shown here is derived from an EMBL/GenBank/DDBJ whole genome shotgun (WGS) entry which is preliminary data.</text>
</comment>
<name>A0A6C2CJT9_9RHOO</name>
<dbReference type="AlphaFoldDB" id="A0A6C2CJT9"/>
<keyword evidence="4" id="KW-1185">Reference proteome</keyword>
<dbReference type="Proteomes" id="UP000389128">
    <property type="component" value="Unassembled WGS sequence"/>
</dbReference>